<evidence type="ECO:0000256" key="5">
    <source>
        <dbReference type="ARBA" id="ARBA00022617"/>
    </source>
</evidence>
<evidence type="ECO:0000256" key="1">
    <source>
        <dbReference type="ARBA" id="ARBA00001971"/>
    </source>
</evidence>
<dbReference type="GO" id="GO:0016705">
    <property type="term" value="F:oxidoreductase activity, acting on paired donors, with incorporation or reduction of molecular oxygen"/>
    <property type="evidence" value="ECO:0007669"/>
    <property type="project" value="InterPro"/>
</dbReference>
<evidence type="ECO:0000256" key="6">
    <source>
        <dbReference type="ARBA" id="ARBA00022692"/>
    </source>
</evidence>
<keyword evidence="7" id="KW-0479">Metal-binding</keyword>
<comment type="cofactor">
    <cofactor evidence="1">
        <name>heme</name>
        <dbReference type="ChEBI" id="CHEBI:30413"/>
    </cofactor>
</comment>
<name>A0A9P5NCF9_GYMJU</name>
<dbReference type="Proteomes" id="UP000724874">
    <property type="component" value="Unassembled WGS sequence"/>
</dbReference>
<evidence type="ECO:0000313" key="13">
    <source>
        <dbReference type="EMBL" id="KAF8881924.1"/>
    </source>
</evidence>
<accession>A0A9P5NCF9</accession>
<reference evidence="13" key="1">
    <citation type="submission" date="2020-11" db="EMBL/GenBank/DDBJ databases">
        <authorList>
            <consortium name="DOE Joint Genome Institute"/>
            <person name="Ahrendt S."/>
            <person name="Riley R."/>
            <person name="Andreopoulos W."/>
            <person name="LaButti K."/>
            <person name="Pangilinan J."/>
            <person name="Ruiz-duenas F.J."/>
            <person name="Barrasa J.M."/>
            <person name="Sanchez-Garcia M."/>
            <person name="Camarero S."/>
            <person name="Miyauchi S."/>
            <person name="Serrano A."/>
            <person name="Linde D."/>
            <person name="Babiker R."/>
            <person name="Drula E."/>
            <person name="Ayuso-Fernandez I."/>
            <person name="Pacheco R."/>
            <person name="Padilla G."/>
            <person name="Ferreira P."/>
            <person name="Barriuso J."/>
            <person name="Kellner H."/>
            <person name="Castanera R."/>
            <person name="Alfaro M."/>
            <person name="Ramirez L."/>
            <person name="Pisabarro A.G."/>
            <person name="Kuo A."/>
            <person name="Tritt A."/>
            <person name="Lipzen A."/>
            <person name="He G."/>
            <person name="Yan M."/>
            <person name="Ng V."/>
            <person name="Cullen D."/>
            <person name="Martin F."/>
            <person name="Rosso M.-N."/>
            <person name="Henrissat B."/>
            <person name="Hibbett D."/>
            <person name="Martinez A.T."/>
            <person name="Grigoriev I.V."/>
        </authorList>
    </citation>
    <scope>NUCLEOTIDE SEQUENCE</scope>
    <source>
        <strain evidence="13">AH 44721</strain>
    </source>
</reference>
<dbReference type="GO" id="GO:0016020">
    <property type="term" value="C:membrane"/>
    <property type="evidence" value="ECO:0007669"/>
    <property type="project" value="UniProtKB-SubCell"/>
</dbReference>
<organism evidence="13 14">
    <name type="scientific">Gymnopilus junonius</name>
    <name type="common">Spectacular rustgill mushroom</name>
    <name type="synonym">Gymnopilus spectabilis subsp. junonius</name>
    <dbReference type="NCBI Taxonomy" id="109634"/>
    <lineage>
        <taxon>Eukaryota</taxon>
        <taxon>Fungi</taxon>
        <taxon>Dikarya</taxon>
        <taxon>Basidiomycota</taxon>
        <taxon>Agaricomycotina</taxon>
        <taxon>Agaricomycetes</taxon>
        <taxon>Agaricomycetidae</taxon>
        <taxon>Agaricales</taxon>
        <taxon>Agaricineae</taxon>
        <taxon>Hymenogastraceae</taxon>
        <taxon>Gymnopilus</taxon>
    </lineage>
</organism>
<dbReference type="GO" id="GO:0005506">
    <property type="term" value="F:iron ion binding"/>
    <property type="evidence" value="ECO:0007669"/>
    <property type="project" value="InterPro"/>
</dbReference>
<evidence type="ECO:0000256" key="11">
    <source>
        <dbReference type="ARBA" id="ARBA00023033"/>
    </source>
</evidence>
<keyword evidence="10" id="KW-0408">Iron</keyword>
<evidence type="ECO:0000256" key="7">
    <source>
        <dbReference type="ARBA" id="ARBA00022723"/>
    </source>
</evidence>
<dbReference type="PANTHER" id="PTHR24305:SF166">
    <property type="entry name" value="CYTOCHROME P450 12A4, MITOCHONDRIAL-RELATED"/>
    <property type="match status" value="1"/>
</dbReference>
<evidence type="ECO:0000313" key="14">
    <source>
        <dbReference type="Proteomes" id="UP000724874"/>
    </source>
</evidence>
<dbReference type="OrthoDB" id="1470350at2759"/>
<dbReference type="GO" id="GO:0020037">
    <property type="term" value="F:heme binding"/>
    <property type="evidence" value="ECO:0007669"/>
    <property type="project" value="InterPro"/>
</dbReference>
<dbReference type="Gene3D" id="1.10.630.10">
    <property type="entry name" value="Cytochrome P450"/>
    <property type="match status" value="1"/>
</dbReference>
<dbReference type="InterPro" id="IPR050121">
    <property type="entry name" value="Cytochrome_P450_monoxygenase"/>
</dbReference>
<keyword evidence="5" id="KW-0349">Heme</keyword>
<evidence type="ECO:0000256" key="4">
    <source>
        <dbReference type="ARBA" id="ARBA00010617"/>
    </source>
</evidence>
<evidence type="ECO:0000256" key="12">
    <source>
        <dbReference type="ARBA" id="ARBA00023136"/>
    </source>
</evidence>
<keyword evidence="6" id="KW-0812">Transmembrane</keyword>
<protein>
    <submittedName>
        <fullName evidence="13">Cytochrome P450</fullName>
    </submittedName>
</protein>
<comment type="caution">
    <text evidence="13">The sequence shown here is derived from an EMBL/GenBank/DDBJ whole genome shotgun (WGS) entry which is preliminary data.</text>
</comment>
<gene>
    <name evidence="13" type="ORF">CPB84DRAFT_1871752</name>
</gene>
<dbReference type="EMBL" id="JADNYJ010000127">
    <property type="protein sequence ID" value="KAF8881924.1"/>
    <property type="molecule type" value="Genomic_DNA"/>
</dbReference>
<comment type="similarity">
    <text evidence="4">Belongs to the cytochrome P450 family.</text>
</comment>
<evidence type="ECO:0000256" key="9">
    <source>
        <dbReference type="ARBA" id="ARBA00023002"/>
    </source>
</evidence>
<dbReference type="AlphaFoldDB" id="A0A9P5NCF9"/>
<keyword evidence="14" id="KW-1185">Reference proteome</keyword>
<keyword evidence="8" id="KW-1133">Transmembrane helix</keyword>
<evidence type="ECO:0000256" key="8">
    <source>
        <dbReference type="ARBA" id="ARBA00022989"/>
    </source>
</evidence>
<dbReference type="SUPFAM" id="SSF48264">
    <property type="entry name" value="Cytochrome P450"/>
    <property type="match status" value="1"/>
</dbReference>
<comment type="subcellular location">
    <subcellularLocation>
        <location evidence="2">Membrane</location>
    </subcellularLocation>
</comment>
<keyword evidence="12" id="KW-0472">Membrane</keyword>
<evidence type="ECO:0000256" key="2">
    <source>
        <dbReference type="ARBA" id="ARBA00004370"/>
    </source>
</evidence>
<keyword evidence="9" id="KW-0560">Oxidoreductase</keyword>
<dbReference type="Pfam" id="PF00067">
    <property type="entry name" value="p450"/>
    <property type="match status" value="1"/>
</dbReference>
<evidence type="ECO:0000256" key="3">
    <source>
        <dbReference type="ARBA" id="ARBA00004721"/>
    </source>
</evidence>
<dbReference type="InterPro" id="IPR036396">
    <property type="entry name" value="Cyt_P450_sf"/>
</dbReference>
<dbReference type="PRINTS" id="PR00385">
    <property type="entry name" value="P450"/>
</dbReference>
<sequence length="357" mass="39685">MTLDVIGLAVFPIKDSITNSTPWRMRRNELNRAFSTIFRSSTRSRVIPMLRAALPIFRFLPAARDEENKIANETMARIGDQLLRQSKAGILANEKEHGKVEKTAFKQRDLLSLLLRANMSTDLPPSQRMTDDDVLAQVPTFLVAGHETTSNDMALFALTQNTEAQTKLREELFTIGTDNPNMDELNSLPYLDAVVRETLRIHAPVVMTGRIAVQDDILPLGEPIRDVHGNLLDSIKIKKGQSVMIPVTAINRSKAIWGEDAKEFKPERWQHVPEAAGGIPGVWGNLMTFLGGPRACIGYRFSLVDAVVHARPAFEFQLAVPADEIIKKTTIVQRPLVKSDPKGGSRMPLILKPVNLG</sequence>
<evidence type="ECO:0000256" key="10">
    <source>
        <dbReference type="ARBA" id="ARBA00023004"/>
    </source>
</evidence>
<comment type="pathway">
    <text evidence="3">Secondary metabolite biosynthesis; terpenoid biosynthesis.</text>
</comment>
<proteinExistence type="inferred from homology"/>
<dbReference type="InterPro" id="IPR001128">
    <property type="entry name" value="Cyt_P450"/>
</dbReference>
<dbReference type="GO" id="GO:0004497">
    <property type="term" value="F:monooxygenase activity"/>
    <property type="evidence" value="ECO:0007669"/>
    <property type="project" value="UniProtKB-KW"/>
</dbReference>
<dbReference type="PANTHER" id="PTHR24305">
    <property type="entry name" value="CYTOCHROME P450"/>
    <property type="match status" value="1"/>
</dbReference>
<keyword evidence="11" id="KW-0503">Monooxygenase</keyword>